<accession>A0A368F659</accession>
<evidence type="ECO:0000313" key="4">
    <source>
        <dbReference type="Proteomes" id="UP000252519"/>
    </source>
</evidence>
<feature type="transmembrane region" description="Helical" evidence="1">
    <location>
        <begin position="434"/>
        <end position="465"/>
    </location>
</feature>
<feature type="domain" description="Phlebovirus glycoprotein G2 fusion" evidence="2">
    <location>
        <begin position="3"/>
        <end position="288"/>
    </location>
</feature>
<evidence type="ECO:0000256" key="1">
    <source>
        <dbReference type="SAM" id="Phobius"/>
    </source>
</evidence>
<keyword evidence="1" id="KW-0812">Transmembrane</keyword>
<proteinExistence type="predicted"/>
<reference evidence="3 4" key="1">
    <citation type="submission" date="2014-10" db="EMBL/GenBank/DDBJ databases">
        <title>Draft genome of the hookworm Ancylostoma caninum.</title>
        <authorList>
            <person name="Mitreva M."/>
        </authorList>
    </citation>
    <scope>NUCLEOTIDE SEQUENCE [LARGE SCALE GENOMIC DNA]</scope>
    <source>
        <strain evidence="3 4">Baltimore</strain>
    </source>
</reference>
<keyword evidence="1" id="KW-1133">Transmembrane helix</keyword>
<dbReference type="Proteomes" id="UP000252519">
    <property type="component" value="Unassembled WGS sequence"/>
</dbReference>
<organism evidence="3 4">
    <name type="scientific">Ancylostoma caninum</name>
    <name type="common">Dog hookworm</name>
    <dbReference type="NCBI Taxonomy" id="29170"/>
    <lineage>
        <taxon>Eukaryota</taxon>
        <taxon>Metazoa</taxon>
        <taxon>Ecdysozoa</taxon>
        <taxon>Nematoda</taxon>
        <taxon>Chromadorea</taxon>
        <taxon>Rhabditida</taxon>
        <taxon>Rhabditina</taxon>
        <taxon>Rhabditomorpha</taxon>
        <taxon>Strongyloidea</taxon>
        <taxon>Ancylostomatidae</taxon>
        <taxon>Ancylostomatinae</taxon>
        <taxon>Ancylostoma</taxon>
    </lineage>
</organism>
<dbReference type="STRING" id="29170.A0A368F659"/>
<evidence type="ECO:0000259" key="2">
    <source>
        <dbReference type="Pfam" id="PF07245"/>
    </source>
</evidence>
<dbReference type="EMBL" id="JOJR01003821">
    <property type="protein sequence ID" value="RCN27596.1"/>
    <property type="molecule type" value="Genomic_DNA"/>
</dbReference>
<keyword evidence="4" id="KW-1185">Reference proteome</keyword>
<dbReference type="Pfam" id="PF07245">
    <property type="entry name" value="Phlebovirus_G2"/>
    <property type="match status" value="1"/>
</dbReference>
<feature type="transmembrane region" description="Helical" evidence="1">
    <location>
        <begin position="471"/>
        <end position="491"/>
    </location>
</feature>
<dbReference type="InterPro" id="IPR009878">
    <property type="entry name" value="Phlebovirus_G2_fusion"/>
</dbReference>
<dbReference type="OrthoDB" id="5875705at2759"/>
<keyword evidence="1" id="KW-0472">Membrane</keyword>
<protein>
    <recommendedName>
        <fullName evidence="2">Phlebovirus glycoprotein G2 fusion domain-containing protein</fullName>
    </recommendedName>
</protein>
<dbReference type="AlphaFoldDB" id="A0A368F659"/>
<evidence type="ECO:0000313" key="3">
    <source>
        <dbReference type="EMBL" id="RCN27596.1"/>
    </source>
</evidence>
<gene>
    <name evidence="3" type="ORF">ANCCAN_26669</name>
</gene>
<name>A0A368F659_ANCCA</name>
<comment type="caution">
    <text evidence="3">The sequence shown here is derived from an EMBL/GenBank/DDBJ whole genome shotgun (WGS) entry which is preliminary data.</text>
</comment>
<sequence>MATIVKVNPFKKDACIRLQNNQSTVLEIEFHWDGLRLLCERTTLMHTRNIIQKVVDSKRCPHMGSCVRNKCSDINSTSLLPELAIGNKYPGRTACIESCGGPGCDCFYMSSGCLFYRIYGVPSDNTIYELFKCLTWQEEVKAKVHVRKAAGKLLSYVIDLRPNIPVQLPPIEVTLSVLSFPAIDILNTNFITDVMKNTTAMWTSNTLPHLQCPSELSARNMQCNLHDSCECTPAESQVTCKCQNQNVKESFEKIENVLPVTLPFVKFSRHPTYTVMAQIDKDVSAEVIVNIKETVDTAIVDVADEICNIEDANIQGCYRCIKGATATVSCSTLNTNISAEIDCGVDTFTVPCSPQSTTSSLQFLLSNARVQLNCSVKCGTSTKYFEITGILKYIHPILETIREGISEHEHNITTEYKWPDFGHILDVYTKRYEVVIITVIEVVSALLISYFLLSSACCRLLFITFTLLKNLPLYCFRLIVHITCSLFKHLSSRKMSQPYQKLITKTL</sequence>
<dbReference type="Gene3D" id="2.60.40.3770">
    <property type="match status" value="1"/>
</dbReference>